<accession>A0A2H4U6C7</accession>
<keyword evidence="1" id="KW-1133">Transmembrane helix</keyword>
<dbReference type="InterPro" id="IPR025874">
    <property type="entry name" value="DZR"/>
</dbReference>
<evidence type="ECO:0000256" key="1">
    <source>
        <dbReference type="SAM" id="Phobius"/>
    </source>
</evidence>
<organism evidence="3 4">
    <name type="scientific">Methanobrevibacter smithii</name>
    <dbReference type="NCBI Taxonomy" id="2173"/>
    <lineage>
        <taxon>Archaea</taxon>
        <taxon>Methanobacteriati</taxon>
        <taxon>Methanobacteriota</taxon>
        <taxon>Methanomada group</taxon>
        <taxon>Methanobacteria</taxon>
        <taxon>Methanobacteriales</taxon>
        <taxon>Methanobacteriaceae</taxon>
        <taxon>Methanobrevibacter</taxon>
    </lineage>
</organism>
<keyword evidence="1" id="KW-0812">Transmembrane</keyword>
<proteinExistence type="predicted"/>
<reference evidence="3 4" key="1">
    <citation type="submission" date="2016-10" db="EMBL/GenBank/DDBJ databases">
        <authorList>
            <person name="Varghese N."/>
        </authorList>
    </citation>
    <scope>NUCLEOTIDE SEQUENCE [LARGE SCALE GENOMIC DNA]</scope>
    <source>
        <strain evidence="3 4">KB11</strain>
    </source>
</reference>
<dbReference type="GeneID" id="35118555"/>
<feature type="domain" description="DZANK-type" evidence="2">
    <location>
        <begin position="4"/>
        <end position="53"/>
    </location>
</feature>
<feature type="transmembrane region" description="Helical" evidence="1">
    <location>
        <begin position="113"/>
        <end position="130"/>
    </location>
</feature>
<protein>
    <recommendedName>
        <fullName evidence="2">DZANK-type domain-containing protein</fullName>
    </recommendedName>
</protein>
<evidence type="ECO:0000259" key="2">
    <source>
        <dbReference type="Pfam" id="PF12773"/>
    </source>
</evidence>
<evidence type="ECO:0000313" key="3">
    <source>
        <dbReference type="EMBL" id="ATZ59677.1"/>
    </source>
</evidence>
<dbReference type="EMBL" id="CP017803">
    <property type="protein sequence ID" value="ATZ59677.1"/>
    <property type="molecule type" value="Genomic_DNA"/>
</dbReference>
<sequence>MIRCPKCGNEVSGDDFCSECGLKLNHTSKENKHYCPECGFETSIKDKFCQKCGAKINGKSDNDDLLSFNKTNLYPIILGFIFLLIAILFASRLVLVLCLFAAGFLFEFKSDNAFLNSILVAIIPGILFIITMQNIYYLLMCFIPPIAGCFIAATYRRR</sequence>
<dbReference type="Proteomes" id="UP000232133">
    <property type="component" value="Chromosome"/>
</dbReference>
<keyword evidence="1" id="KW-0472">Membrane</keyword>
<evidence type="ECO:0000313" key="4">
    <source>
        <dbReference type="Proteomes" id="UP000232133"/>
    </source>
</evidence>
<feature type="transmembrane region" description="Helical" evidence="1">
    <location>
        <begin position="73"/>
        <end position="106"/>
    </location>
</feature>
<name>A0A2H4U6C7_METSM</name>
<gene>
    <name evidence="3" type="ORF">BK798_04215</name>
</gene>
<dbReference type="Pfam" id="PF12773">
    <property type="entry name" value="DZR"/>
    <property type="match status" value="1"/>
</dbReference>
<dbReference type="AlphaFoldDB" id="A0A2H4U6C7"/>
<dbReference type="RefSeq" id="WP_100815441.1">
    <property type="nucleotide sequence ID" value="NZ_CAYARK010000112.1"/>
</dbReference>
<feature type="transmembrane region" description="Helical" evidence="1">
    <location>
        <begin position="136"/>
        <end position="155"/>
    </location>
</feature>